<evidence type="ECO:0000313" key="3">
    <source>
        <dbReference type="EMBL" id="QEL16729.1"/>
    </source>
</evidence>
<dbReference type="PANTHER" id="PTHR46268">
    <property type="entry name" value="STRESS RESPONSE PROTEIN NHAX"/>
    <property type="match status" value="1"/>
</dbReference>
<dbReference type="CDD" id="cd00293">
    <property type="entry name" value="USP-like"/>
    <property type="match status" value="1"/>
</dbReference>
<proteinExistence type="inferred from homology"/>
<dbReference type="SUPFAM" id="SSF52402">
    <property type="entry name" value="Adenine nucleotide alpha hydrolases-like"/>
    <property type="match status" value="1"/>
</dbReference>
<comment type="similarity">
    <text evidence="1">Belongs to the universal stress protein A family.</text>
</comment>
<dbReference type="KEGG" id="lrs:PX52LOC_03695"/>
<reference evidence="4" key="1">
    <citation type="submission" date="2019-08" db="EMBL/GenBank/DDBJ databases">
        <title>Limnoglobus roseus gen. nov., sp. nov., a novel freshwater planctomycete with a giant genome from the family Gemmataceae.</title>
        <authorList>
            <person name="Kulichevskaya I.S."/>
            <person name="Naumoff D.G."/>
            <person name="Miroshnikov K."/>
            <person name="Ivanova A."/>
            <person name="Philippov D.A."/>
            <person name="Hakobyan A."/>
            <person name="Rijpstra I.C."/>
            <person name="Sinninghe Damste J.S."/>
            <person name="Liesack W."/>
            <person name="Dedysh S.N."/>
        </authorList>
    </citation>
    <scope>NUCLEOTIDE SEQUENCE [LARGE SCALE GENOMIC DNA]</scope>
    <source>
        <strain evidence="4">PX52</strain>
    </source>
</reference>
<evidence type="ECO:0000313" key="4">
    <source>
        <dbReference type="Proteomes" id="UP000324974"/>
    </source>
</evidence>
<evidence type="ECO:0000259" key="2">
    <source>
        <dbReference type="Pfam" id="PF00582"/>
    </source>
</evidence>
<dbReference type="PRINTS" id="PR01438">
    <property type="entry name" value="UNVRSLSTRESS"/>
</dbReference>
<dbReference type="InterPro" id="IPR006016">
    <property type="entry name" value="UspA"/>
</dbReference>
<sequence>MASDTSPFLFQEFAVAPIHTILLPTDFGPLSEAAFKYACTVARVTAAEVVLLHVVEPAFVAEVEGVPTPFPTGLLEVAEKRLKNVVLPDSTTKCRHEVRAGSPVEEIARLADEFAADLIVMGTHGRHGLSRLLLGSVAEGVLRRVACPVLFVKEHKKPVEAAA</sequence>
<dbReference type="InterPro" id="IPR014729">
    <property type="entry name" value="Rossmann-like_a/b/a_fold"/>
</dbReference>
<name>A0A5C1ABH4_9BACT</name>
<dbReference type="Gene3D" id="3.40.50.620">
    <property type="entry name" value="HUPs"/>
    <property type="match status" value="1"/>
</dbReference>
<organism evidence="3 4">
    <name type="scientific">Limnoglobus roseus</name>
    <dbReference type="NCBI Taxonomy" id="2598579"/>
    <lineage>
        <taxon>Bacteria</taxon>
        <taxon>Pseudomonadati</taxon>
        <taxon>Planctomycetota</taxon>
        <taxon>Planctomycetia</taxon>
        <taxon>Gemmatales</taxon>
        <taxon>Gemmataceae</taxon>
        <taxon>Limnoglobus</taxon>
    </lineage>
</organism>
<protein>
    <submittedName>
        <fullName evidence="3">Universal stress protein</fullName>
    </submittedName>
</protein>
<accession>A0A5C1ABH4</accession>
<dbReference type="PANTHER" id="PTHR46268:SF6">
    <property type="entry name" value="UNIVERSAL STRESS PROTEIN UP12"/>
    <property type="match status" value="1"/>
</dbReference>
<evidence type="ECO:0000256" key="1">
    <source>
        <dbReference type="ARBA" id="ARBA00008791"/>
    </source>
</evidence>
<feature type="domain" description="UspA" evidence="2">
    <location>
        <begin position="19"/>
        <end position="153"/>
    </location>
</feature>
<gene>
    <name evidence="3" type="ORF">PX52LOC_03695</name>
</gene>
<dbReference type="EMBL" id="CP042425">
    <property type="protein sequence ID" value="QEL16729.1"/>
    <property type="molecule type" value="Genomic_DNA"/>
</dbReference>
<keyword evidence="4" id="KW-1185">Reference proteome</keyword>
<dbReference type="InterPro" id="IPR006015">
    <property type="entry name" value="Universal_stress_UspA"/>
</dbReference>
<dbReference type="AlphaFoldDB" id="A0A5C1ABH4"/>
<dbReference type="Proteomes" id="UP000324974">
    <property type="component" value="Chromosome"/>
</dbReference>
<dbReference type="Pfam" id="PF00582">
    <property type="entry name" value="Usp"/>
    <property type="match status" value="1"/>
</dbReference>